<dbReference type="OrthoDB" id="198652at2759"/>
<dbReference type="InterPro" id="IPR027706">
    <property type="entry name" value="PGP_Pase"/>
</dbReference>
<dbReference type="Proteomes" id="UP001150569">
    <property type="component" value="Unassembled WGS sequence"/>
</dbReference>
<organism evidence="1 2">
    <name type="scientific">Tieghemiomyces parasiticus</name>
    <dbReference type="NCBI Taxonomy" id="78921"/>
    <lineage>
        <taxon>Eukaryota</taxon>
        <taxon>Fungi</taxon>
        <taxon>Fungi incertae sedis</taxon>
        <taxon>Zoopagomycota</taxon>
        <taxon>Kickxellomycotina</taxon>
        <taxon>Dimargaritomycetes</taxon>
        <taxon>Dimargaritales</taxon>
        <taxon>Dimargaritaceae</taxon>
        <taxon>Tieghemiomyces</taxon>
    </lineage>
</organism>
<dbReference type="SUPFAM" id="SSF56784">
    <property type="entry name" value="HAD-like"/>
    <property type="match status" value="1"/>
</dbReference>
<dbReference type="InterPro" id="IPR036412">
    <property type="entry name" value="HAD-like_sf"/>
</dbReference>
<dbReference type="Gene3D" id="3.40.50.1000">
    <property type="entry name" value="HAD superfamily/HAD-like"/>
    <property type="match status" value="1"/>
</dbReference>
<dbReference type="InterPro" id="IPR023214">
    <property type="entry name" value="HAD_sf"/>
</dbReference>
<evidence type="ECO:0000313" key="2">
    <source>
        <dbReference type="Proteomes" id="UP001150569"/>
    </source>
</evidence>
<dbReference type="PANTHER" id="PTHR19288">
    <property type="entry name" value="4-NITROPHENYLPHOSPHATASE-RELATED"/>
    <property type="match status" value="1"/>
</dbReference>
<dbReference type="PANTHER" id="PTHR19288:SF25">
    <property type="entry name" value="PHOSPHATIDYLGLYCEROPHOSPHATASE GEP4, MITOCHONDRIAL"/>
    <property type="match status" value="1"/>
</dbReference>
<dbReference type="AlphaFoldDB" id="A0A9W8DTG4"/>
<evidence type="ECO:0000313" key="1">
    <source>
        <dbReference type="EMBL" id="KAJ1917140.1"/>
    </source>
</evidence>
<gene>
    <name evidence="1" type="ORF">IWQ60_007876</name>
</gene>
<comment type="caution">
    <text evidence="1">The sequence shown here is derived from an EMBL/GenBank/DDBJ whole genome shotgun (WGS) entry which is preliminary data.</text>
</comment>
<accession>A0A9W8DTG4</accession>
<sequence length="176" mass="19599">MGQSWNWQGIKTVTSCLRRPSLLVPHRVVPDIRAIDFAQLKAAGVRAIGFDKDNCSWTVPKRTGTEADDPGYRQAAEIERHLGVPVLRHPLKKPGGGEVLSQRFPGLQPAQIAFVGDRLMTDVLFGNLNGWLTIWTRQIVSAEGDNPTAARLRRWEYRIHDALVRNGVKPPNHPAA</sequence>
<protein>
    <submittedName>
        <fullName evidence="1">Uncharacterized protein</fullName>
    </submittedName>
</protein>
<dbReference type="EMBL" id="JANBPT010000554">
    <property type="protein sequence ID" value="KAJ1917140.1"/>
    <property type="molecule type" value="Genomic_DNA"/>
</dbReference>
<name>A0A9W8DTG4_9FUNG</name>
<dbReference type="GO" id="GO:0005737">
    <property type="term" value="C:cytoplasm"/>
    <property type="evidence" value="ECO:0007669"/>
    <property type="project" value="TreeGrafter"/>
</dbReference>
<dbReference type="GO" id="GO:0008962">
    <property type="term" value="F:phosphatidylglycerophosphatase activity"/>
    <property type="evidence" value="ECO:0007669"/>
    <property type="project" value="InterPro"/>
</dbReference>
<dbReference type="Pfam" id="PF09419">
    <property type="entry name" value="PGP_phosphatase"/>
    <property type="match status" value="2"/>
</dbReference>
<proteinExistence type="predicted"/>
<keyword evidence="2" id="KW-1185">Reference proteome</keyword>
<reference evidence="1" key="1">
    <citation type="submission" date="2022-07" db="EMBL/GenBank/DDBJ databases">
        <title>Phylogenomic reconstructions and comparative analyses of Kickxellomycotina fungi.</title>
        <authorList>
            <person name="Reynolds N.K."/>
            <person name="Stajich J.E."/>
            <person name="Barry K."/>
            <person name="Grigoriev I.V."/>
            <person name="Crous P."/>
            <person name="Smith M.E."/>
        </authorList>
    </citation>
    <scope>NUCLEOTIDE SEQUENCE</scope>
    <source>
        <strain evidence="1">RSA 861</strain>
    </source>
</reference>